<evidence type="ECO:0000313" key="5">
    <source>
        <dbReference type="EMBL" id="KAF5887637.1"/>
    </source>
</evidence>
<dbReference type="GO" id="GO:0016020">
    <property type="term" value="C:membrane"/>
    <property type="evidence" value="ECO:0007669"/>
    <property type="project" value="TreeGrafter"/>
</dbReference>
<evidence type="ECO:0000256" key="2">
    <source>
        <dbReference type="ARBA" id="ARBA00022448"/>
    </source>
</evidence>
<reference evidence="5" key="1">
    <citation type="submission" date="2020-07" db="EMBL/GenBank/DDBJ databases">
        <title>Clarias magur genome sequencing, assembly and annotation.</title>
        <authorList>
            <person name="Kushwaha B."/>
            <person name="Kumar R."/>
            <person name="Das P."/>
            <person name="Joshi C.G."/>
            <person name="Kumar D."/>
            <person name="Nagpure N.S."/>
            <person name="Pandey M."/>
            <person name="Agarwal S."/>
            <person name="Srivastava S."/>
            <person name="Singh M."/>
            <person name="Sahoo L."/>
            <person name="Jayasankar P."/>
            <person name="Meher P.K."/>
            <person name="Koringa P.G."/>
            <person name="Iquebal M.A."/>
            <person name="Das S.P."/>
            <person name="Bit A."/>
            <person name="Patnaik S."/>
            <person name="Patel N."/>
            <person name="Shah T.M."/>
            <person name="Hinsu A."/>
            <person name="Jena J.K."/>
        </authorList>
    </citation>
    <scope>NUCLEOTIDE SEQUENCE</scope>
    <source>
        <strain evidence="5">CIFAMagur01</strain>
        <tissue evidence="5">Testis</tissue>
    </source>
</reference>
<dbReference type="PANTHER" id="PTHR13861:SF2">
    <property type="entry name" value="V-TYPE PROTON ATPASE SUBUNIT F"/>
    <property type="match status" value="1"/>
</dbReference>
<dbReference type="Gene3D" id="3.40.50.10580">
    <property type="entry name" value="ATPase, V1 complex, subunit F"/>
    <property type="match status" value="1"/>
</dbReference>
<keyword evidence="6" id="KW-1185">Reference proteome</keyword>
<accession>A0A8J4TDS7</accession>
<proteinExistence type="inferred from homology"/>
<dbReference type="Pfam" id="PF01990">
    <property type="entry name" value="ATP-synt_F"/>
    <property type="match status" value="1"/>
</dbReference>
<dbReference type="InterPro" id="IPR036906">
    <property type="entry name" value="ATPase_V1_fsu_sf"/>
</dbReference>
<dbReference type="SUPFAM" id="SSF159468">
    <property type="entry name" value="AtpF-like"/>
    <property type="match status" value="1"/>
</dbReference>
<evidence type="ECO:0000256" key="1">
    <source>
        <dbReference type="ARBA" id="ARBA00010148"/>
    </source>
</evidence>
<protein>
    <submittedName>
        <fullName evidence="5">V-type proton ATPase subunit F</fullName>
    </submittedName>
</protein>
<organism evidence="5 6">
    <name type="scientific">Clarias magur</name>
    <name type="common">Asian catfish</name>
    <name type="synonym">Macropteronotus magur</name>
    <dbReference type="NCBI Taxonomy" id="1594786"/>
    <lineage>
        <taxon>Eukaryota</taxon>
        <taxon>Metazoa</taxon>
        <taxon>Chordata</taxon>
        <taxon>Craniata</taxon>
        <taxon>Vertebrata</taxon>
        <taxon>Euteleostomi</taxon>
        <taxon>Actinopterygii</taxon>
        <taxon>Neopterygii</taxon>
        <taxon>Teleostei</taxon>
        <taxon>Ostariophysi</taxon>
        <taxon>Siluriformes</taxon>
        <taxon>Clariidae</taxon>
        <taxon>Clarias</taxon>
    </lineage>
</organism>
<dbReference type="Proteomes" id="UP000727407">
    <property type="component" value="Unassembled WGS sequence"/>
</dbReference>
<sequence>MAGRGKLIAVIGDEDTCTGFLLGGIGELNKNRKPNFLVVEKDTSITEIEETF</sequence>
<dbReference type="EMBL" id="QNUK01001084">
    <property type="protein sequence ID" value="KAF5887637.1"/>
    <property type="molecule type" value="Genomic_DNA"/>
</dbReference>
<evidence type="ECO:0000256" key="4">
    <source>
        <dbReference type="ARBA" id="ARBA00023065"/>
    </source>
</evidence>
<name>A0A8J4TDS7_CLAMG</name>
<evidence type="ECO:0000313" key="6">
    <source>
        <dbReference type="Proteomes" id="UP000727407"/>
    </source>
</evidence>
<gene>
    <name evidence="5" type="ORF">DAT39_022196</name>
</gene>
<keyword evidence="4" id="KW-0406">Ion transport</keyword>
<dbReference type="PANTHER" id="PTHR13861">
    <property type="entry name" value="VACUOLAR ATP SYNTHASE SUBUNIT F"/>
    <property type="match status" value="1"/>
</dbReference>
<comment type="caution">
    <text evidence="5">The sequence shown here is derived from an EMBL/GenBank/DDBJ whole genome shotgun (WGS) entry which is preliminary data.</text>
</comment>
<dbReference type="OrthoDB" id="10261947at2759"/>
<keyword evidence="2" id="KW-0813">Transport</keyword>
<comment type="similarity">
    <text evidence="1">Belongs to the V-ATPase F subunit family.</text>
</comment>
<feature type="non-terminal residue" evidence="5">
    <location>
        <position position="52"/>
    </location>
</feature>
<evidence type="ECO:0000256" key="3">
    <source>
        <dbReference type="ARBA" id="ARBA00022781"/>
    </source>
</evidence>
<dbReference type="InterPro" id="IPR008218">
    <property type="entry name" value="ATPase_V1-cplx_f_g_su"/>
</dbReference>
<dbReference type="AlphaFoldDB" id="A0A8J4TDS7"/>
<keyword evidence="3" id="KW-0375">Hydrogen ion transport</keyword>
<dbReference type="GO" id="GO:0046961">
    <property type="term" value="F:proton-transporting ATPase activity, rotational mechanism"/>
    <property type="evidence" value="ECO:0007669"/>
    <property type="project" value="InterPro"/>
</dbReference>